<comment type="caution">
    <text evidence="1">The sequence shown here is derived from an EMBL/GenBank/DDBJ whole genome shotgun (WGS) entry which is preliminary data.</text>
</comment>
<gene>
    <name evidence="1" type="ORF">AVEN_243136_1</name>
</gene>
<evidence type="ECO:0000313" key="2">
    <source>
        <dbReference type="Proteomes" id="UP000499080"/>
    </source>
</evidence>
<accession>A0A4Y2Q0T5</accession>
<name>A0A4Y2Q0T5_ARAVE</name>
<dbReference type="EMBL" id="BGPR01136027">
    <property type="protein sequence ID" value="GBN56932.1"/>
    <property type="molecule type" value="Genomic_DNA"/>
</dbReference>
<sequence length="146" mass="16470">MDIMNTIVMNLDGTYLAKTRQKLQPSLSIRAENLAVFALLKERGTKTEWRETRDCLQQRWTIFHPTSTPPLPDSLPPIPLISSNLFSRRFSIHPSSHTHSLPPRLPNAGLQTSLSEDARSEFSHAKSISRVSRVFEKCITSKTGSL</sequence>
<organism evidence="1 2">
    <name type="scientific">Araneus ventricosus</name>
    <name type="common">Orbweaver spider</name>
    <name type="synonym">Epeira ventricosa</name>
    <dbReference type="NCBI Taxonomy" id="182803"/>
    <lineage>
        <taxon>Eukaryota</taxon>
        <taxon>Metazoa</taxon>
        <taxon>Ecdysozoa</taxon>
        <taxon>Arthropoda</taxon>
        <taxon>Chelicerata</taxon>
        <taxon>Arachnida</taxon>
        <taxon>Araneae</taxon>
        <taxon>Araneomorphae</taxon>
        <taxon>Entelegynae</taxon>
        <taxon>Araneoidea</taxon>
        <taxon>Araneidae</taxon>
        <taxon>Araneus</taxon>
    </lineage>
</organism>
<reference evidence="1 2" key="1">
    <citation type="journal article" date="2019" name="Sci. Rep.">
        <title>Orb-weaving spider Araneus ventricosus genome elucidates the spidroin gene catalogue.</title>
        <authorList>
            <person name="Kono N."/>
            <person name="Nakamura H."/>
            <person name="Ohtoshi R."/>
            <person name="Moran D.A.P."/>
            <person name="Shinohara A."/>
            <person name="Yoshida Y."/>
            <person name="Fujiwara M."/>
            <person name="Mori M."/>
            <person name="Tomita M."/>
            <person name="Arakawa K."/>
        </authorList>
    </citation>
    <scope>NUCLEOTIDE SEQUENCE [LARGE SCALE GENOMIC DNA]</scope>
</reference>
<dbReference type="Proteomes" id="UP000499080">
    <property type="component" value="Unassembled WGS sequence"/>
</dbReference>
<proteinExistence type="predicted"/>
<protein>
    <submittedName>
        <fullName evidence="1">Uncharacterized protein</fullName>
    </submittedName>
</protein>
<evidence type="ECO:0000313" key="1">
    <source>
        <dbReference type="EMBL" id="GBN56932.1"/>
    </source>
</evidence>
<dbReference type="AlphaFoldDB" id="A0A4Y2Q0T5"/>
<keyword evidence="2" id="KW-1185">Reference proteome</keyword>